<protein>
    <submittedName>
        <fullName evidence="1">Uncharacterized protein</fullName>
    </submittedName>
</protein>
<name>A0ACC2PUC3_9HYME</name>
<proteinExistence type="predicted"/>
<evidence type="ECO:0000313" key="2">
    <source>
        <dbReference type="Proteomes" id="UP001239111"/>
    </source>
</evidence>
<accession>A0ACC2PUC3</accession>
<comment type="caution">
    <text evidence="1">The sequence shown here is derived from an EMBL/GenBank/DDBJ whole genome shotgun (WGS) entry which is preliminary data.</text>
</comment>
<reference evidence="1" key="1">
    <citation type="submission" date="2023-04" db="EMBL/GenBank/DDBJ databases">
        <title>A chromosome-level genome assembly of the parasitoid wasp Eretmocerus hayati.</title>
        <authorList>
            <person name="Zhong Y."/>
            <person name="Liu S."/>
            <person name="Liu Y."/>
        </authorList>
    </citation>
    <scope>NUCLEOTIDE SEQUENCE</scope>
    <source>
        <strain evidence="1">ZJU_SS_LIU_2023</strain>
    </source>
</reference>
<dbReference type="Proteomes" id="UP001239111">
    <property type="component" value="Chromosome 1"/>
</dbReference>
<organism evidence="1 2">
    <name type="scientific">Eretmocerus hayati</name>
    <dbReference type="NCBI Taxonomy" id="131215"/>
    <lineage>
        <taxon>Eukaryota</taxon>
        <taxon>Metazoa</taxon>
        <taxon>Ecdysozoa</taxon>
        <taxon>Arthropoda</taxon>
        <taxon>Hexapoda</taxon>
        <taxon>Insecta</taxon>
        <taxon>Pterygota</taxon>
        <taxon>Neoptera</taxon>
        <taxon>Endopterygota</taxon>
        <taxon>Hymenoptera</taxon>
        <taxon>Apocrita</taxon>
        <taxon>Proctotrupomorpha</taxon>
        <taxon>Chalcidoidea</taxon>
        <taxon>Aphelinidae</taxon>
        <taxon>Aphelininae</taxon>
        <taxon>Eretmocerus</taxon>
    </lineage>
</organism>
<gene>
    <name evidence="1" type="ORF">QAD02_022018</name>
</gene>
<sequence>MSLRMISKCSSLFGSVGTKELKRLRESLIPRHEPVLLLASFSQDASTDSTVCRSHELKLNQEKQTVAHMMERWRCRFESEGISEPKDSIELIMAHVLGTTKIDALKSQHQRELVEEEIQKLEQLGECRLSRMPVQYIIGEWDFRDLKLKLEPPIFIPRPETENFVDHVLQRIDCSKSPQRGLEIGCGSGAISLSLLHSVKNVIMIAIDTNPHACELTLRNARELALGENLILLNATLNKDAALEIKSECHNPKSHKNFAENLDFIVSNPPYIPTENIFKLQLEISLYEDIRALDGGEDGLKLIKPILKFASRRLKPGGFLLLEVDSSHPEKIKDLVRDLYANELSFDFTHKDFRDVDRFVEISKTV</sequence>
<evidence type="ECO:0000313" key="1">
    <source>
        <dbReference type="EMBL" id="KAJ8686224.1"/>
    </source>
</evidence>
<dbReference type="EMBL" id="CM056741">
    <property type="protein sequence ID" value="KAJ8686224.1"/>
    <property type="molecule type" value="Genomic_DNA"/>
</dbReference>
<keyword evidence="2" id="KW-1185">Reference proteome</keyword>